<comment type="caution">
    <text evidence="2">The sequence shown here is derived from an EMBL/GenBank/DDBJ whole genome shotgun (WGS) entry which is preliminary data.</text>
</comment>
<feature type="compositionally biased region" description="Low complexity" evidence="1">
    <location>
        <begin position="50"/>
        <end position="73"/>
    </location>
</feature>
<proteinExistence type="predicted"/>
<evidence type="ECO:0000313" key="2">
    <source>
        <dbReference type="EMBL" id="TWB46273.1"/>
    </source>
</evidence>
<evidence type="ECO:0000256" key="1">
    <source>
        <dbReference type="SAM" id="MobiDB-lite"/>
    </source>
</evidence>
<gene>
    <name evidence="2" type="ORF">FBZ92_1614</name>
</gene>
<dbReference type="AlphaFoldDB" id="A0A560HIH9"/>
<accession>A0A560HIH9</accession>
<sequence length="97" mass="9836">MSIGGINFYSSGYGATFLTAGVGSTSDVTNSQVQSISPVKTQGTSDQGTDQANTDNNASNNGSSGSGFTQNFSPTQDQVKAASDTGRTRGAFVNLTV</sequence>
<feature type="compositionally biased region" description="Polar residues" evidence="1">
    <location>
        <begin position="24"/>
        <end position="49"/>
    </location>
</feature>
<dbReference type="EMBL" id="VITT01000061">
    <property type="protein sequence ID" value="TWB46273.1"/>
    <property type="molecule type" value="Genomic_DNA"/>
</dbReference>
<organism evidence="2 3">
    <name type="scientific">Nitrospirillum amazonense</name>
    <dbReference type="NCBI Taxonomy" id="28077"/>
    <lineage>
        <taxon>Bacteria</taxon>
        <taxon>Pseudomonadati</taxon>
        <taxon>Pseudomonadota</taxon>
        <taxon>Alphaproteobacteria</taxon>
        <taxon>Rhodospirillales</taxon>
        <taxon>Azospirillaceae</taxon>
        <taxon>Nitrospirillum</taxon>
    </lineage>
</organism>
<reference evidence="2 3" key="1">
    <citation type="submission" date="2019-06" db="EMBL/GenBank/DDBJ databases">
        <title>Genomic Encyclopedia of Type Strains, Phase IV (KMG-V): Genome sequencing to study the core and pangenomes of soil and plant-associated prokaryotes.</title>
        <authorList>
            <person name="Whitman W."/>
        </authorList>
    </citation>
    <scope>NUCLEOTIDE SEQUENCE [LARGE SCALE GENOMIC DNA]</scope>
    <source>
        <strain evidence="2 3">BR 11140</strain>
    </source>
</reference>
<name>A0A560HIH9_9PROT</name>
<protein>
    <submittedName>
        <fullName evidence="2">Uncharacterized protein</fullName>
    </submittedName>
</protein>
<dbReference type="Proteomes" id="UP000318050">
    <property type="component" value="Unassembled WGS sequence"/>
</dbReference>
<evidence type="ECO:0000313" key="3">
    <source>
        <dbReference type="Proteomes" id="UP000318050"/>
    </source>
</evidence>
<feature type="region of interest" description="Disordered" evidence="1">
    <location>
        <begin position="24"/>
        <end position="97"/>
    </location>
</feature>